<dbReference type="Proteomes" id="UP000541470">
    <property type="component" value="Unassembled WGS sequence"/>
</dbReference>
<evidence type="ECO:0000256" key="1">
    <source>
        <dbReference type="ARBA" id="ARBA00022729"/>
    </source>
</evidence>
<dbReference type="InterPro" id="IPR018660">
    <property type="entry name" value="MliC"/>
</dbReference>
<evidence type="ECO:0000256" key="4">
    <source>
        <dbReference type="ARBA" id="ARBA00023288"/>
    </source>
</evidence>
<accession>A0A7Y0AV40</accession>
<dbReference type="AlphaFoldDB" id="A0A7Y0AV40"/>
<keyword evidence="1 5" id="KW-0732">Signal</keyword>
<evidence type="ECO:0000259" key="6">
    <source>
        <dbReference type="Pfam" id="PF09864"/>
    </source>
</evidence>
<feature type="signal peptide" evidence="5">
    <location>
        <begin position="1"/>
        <end position="27"/>
    </location>
</feature>
<dbReference type="Gene3D" id="2.40.128.200">
    <property type="match status" value="1"/>
</dbReference>
<dbReference type="SUPFAM" id="SSF141488">
    <property type="entry name" value="YdhA-like"/>
    <property type="match status" value="1"/>
</dbReference>
<dbReference type="EMBL" id="JABBGK010000001">
    <property type="protein sequence ID" value="NML73955.1"/>
    <property type="molecule type" value="Genomic_DNA"/>
</dbReference>
<evidence type="ECO:0000256" key="3">
    <source>
        <dbReference type="ARBA" id="ARBA00023139"/>
    </source>
</evidence>
<sequence length="327" mass="34762">MACIRQSAFTLLLAASGLCLTTAGAGATEVQYRCEDGSFLSVEYTDSSAEVRLGDGTELSLPEQPAASGFWYSSGRHELRGKGDEVRFAIGRRMPVVCSAESTTGRLFDVPRAESLAIAAGDTGFDMPGRLRCRHYADFALKELDLGEKGAAALFIAPASAACRLGEPGDRQIEDDTAGYLWGAKGPYVFFKGADGWNGGLPFVVYDAQTGKRLFDDVMAGDDIEAAEVSDTGAVLQYRRVYAAECSLLASPESCSTEIRKALDLAADRAMPDCLPAYQPLIDTDPASSATIKAWPNVIEYPVSRKVAAGGTKLSARPGDIACRAPE</sequence>
<keyword evidence="4" id="KW-0449">Lipoprotein</keyword>
<keyword evidence="8" id="KW-1185">Reference proteome</keyword>
<dbReference type="RefSeq" id="WP_169588678.1">
    <property type="nucleotide sequence ID" value="NZ_JABBGK010000001.1"/>
</dbReference>
<organism evidence="7 8">
    <name type="scientific">Rhizobium terricola</name>
    <dbReference type="NCBI Taxonomy" id="2728849"/>
    <lineage>
        <taxon>Bacteria</taxon>
        <taxon>Pseudomonadati</taxon>
        <taxon>Pseudomonadota</taxon>
        <taxon>Alphaproteobacteria</taxon>
        <taxon>Hyphomicrobiales</taxon>
        <taxon>Rhizobiaceae</taxon>
        <taxon>Rhizobium/Agrobacterium group</taxon>
        <taxon>Rhizobium</taxon>
    </lineage>
</organism>
<feature type="domain" description="C-type lysozyme inhibitor" evidence="6">
    <location>
        <begin position="32"/>
        <end position="93"/>
    </location>
</feature>
<dbReference type="Pfam" id="PF09864">
    <property type="entry name" value="MliC"/>
    <property type="match status" value="1"/>
</dbReference>
<reference evidence="7 8" key="1">
    <citation type="submission" date="2020-04" db="EMBL/GenBank/DDBJ databases">
        <title>Rhizobium sp. S-51 isolated from soil.</title>
        <authorList>
            <person name="Dahal R.H."/>
        </authorList>
    </citation>
    <scope>NUCLEOTIDE SEQUENCE [LARGE SCALE GENOMIC DNA]</scope>
    <source>
        <strain evidence="7 8">S-51</strain>
    </source>
</reference>
<evidence type="ECO:0000256" key="2">
    <source>
        <dbReference type="ARBA" id="ARBA00023136"/>
    </source>
</evidence>
<keyword evidence="2" id="KW-0472">Membrane</keyword>
<evidence type="ECO:0000313" key="7">
    <source>
        <dbReference type="EMBL" id="NML73955.1"/>
    </source>
</evidence>
<gene>
    <name evidence="7" type="ORF">HHL25_07445</name>
</gene>
<feature type="chain" id="PRO_5030879670" evidence="5">
    <location>
        <begin position="28"/>
        <end position="327"/>
    </location>
</feature>
<evidence type="ECO:0000256" key="5">
    <source>
        <dbReference type="SAM" id="SignalP"/>
    </source>
</evidence>
<name>A0A7Y0AV40_9HYPH</name>
<comment type="caution">
    <text evidence="7">The sequence shown here is derived from an EMBL/GenBank/DDBJ whole genome shotgun (WGS) entry which is preliminary data.</text>
</comment>
<dbReference type="InterPro" id="IPR036328">
    <property type="entry name" value="MliC_sf"/>
</dbReference>
<protein>
    <submittedName>
        <fullName evidence="7">Lysozyme inhibitor</fullName>
    </submittedName>
</protein>
<proteinExistence type="predicted"/>
<evidence type="ECO:0000313" key="8">
    <source>
        <dbReference type="Proteomes" id="UP000541470"/>
    </source>
</evidence>
<keyword evidence="3" id="KW-0564">Palmitate</keyword>